<sequence length="59" mass="6698">MRITYWFPGDNRIVLLTVFRKTRGGEHAQVQRAKQAQKLCGAEHDTDQIISVIETPEGS</sequence>
<accession>A0A7W7MVT1</accession>
<protein>
    <recommendedName>
        <fullName evidence="3">Addiction module toxin RelE</fullName>
    </recommendedName>
</protein>
<evidence type="ECO:0000313" key="2">
    <source>
        <dbReference type="Proteomes" id="UP000549343"/>
    </source>
</evidence>
<evidence type="ECO:0008006" key="3">
    <source>
        <dbReference type="Google" id="ProtNLM"/>
    </source>
</evidence>
<gene>
    <name evidence="1" type="ORF">F4557_000593</name>
</gene>
<dbReference type="Proteomes" id="UP000549343">
    <property type="component" value="Unassembled WGS sequence"/>
</dbReference>
<dbReference type="AlphaFoldDB" id="A0A7W7MVT1"/>
<name>A0A7W7MVT1_9ACTN</name>
<dbReference type="RefSeq" id="WP_229808675.1">
    <property type="nucleotide sequence ID" value="NZ_BAAAHD010000067.1"/>
</dbReference>
<comment type="caution">
    <text evidence="1">The sequence shown here is derived from an EMBL/GenBank/DDBJ whole genome shotgun (WGS) entry which is preliminary data.</text>
</comment>
<evidence type="ECO:0000313" key="1">
    <source>
        <dbReference type="EMBL" id="MBB4772175.1"/>
    </source>
</evidence>
<organism evidence="1 2">
    <name type="scientific">Actinomadura livida</name>
    <dbReference type="NCBI Taxonomy" id="79909"/>
    <lineage>
        <taxon>Bacteria</taxon>
        <taxon>Bacillati</taxon>
        <taxon>Actinomycetota</taxon>
        <taxon>Actinomycetes</taxon>
        <taxon>Streptosporangiales</taxon>
        <taxon>Thermomonosporaceae</taxon>
        <taxon>Actinomadura</taxon>
    </lineage>
</organism>
<dbReference type="EMBL" id="JACHMV010000001">
    <property type="protein sequence ID" value="MBB4772175.1"/>
    <property type="molecule type" value="Genomic_DNA"/>
</dbReference>
<proteinExistence type="predicted"/>
<reference evidence="1 2" key="1">
    <citation type="submission" date="2020-08" db="EMBL/GenBank/DDBJ databases">
        <title>Sequencing the genomes of 1000 actinobacteria strains.</title>
        <authorList>
            <person name="Klenk H.-P."/>
        </authorList>
    </citation>
    <scope>NUCLEOTIDE SEQUENCE [LARGE SCALE GENOMIC DNA]</scope>
    <source>
        <strain evidence="1 2">DSM 44772</strain>
    </source>
</reference>